<protein>
    <submittedName>
        <fullName evidence="1 2">Uncharacterized protein LOC114341101</fullName>
    </submittedName>
</protein>
<evidence type="ECO:0000313" key="1">
    <source>
        <dbReference type="RefSeq" id="XP_028147687.1"/>
    </source>
</evidence>
<name>A0A6P7GNU4_DIAVI</name>
<dbReference type="RefSeq" id="XP_028147687.1">
    <property type="nucleotide sequence ID" value="XM_028291886.1"/>
</dbReference>
<organism evidence="1">
    <name type="scientific">Diabrotica virgifera virgifera</name>
    <name type="common">western corn rootworm</name>
    <dbReference type="NCBI Taxonomy" id="50390"/>
    <lineage>
        <taxon>Eukaryota</taxon>
        <taxon>Metazoa</taxon>
        <taxon>Ecdysozoa</taxon>
        <taxon>Arthropoda</taxon>
        <taxon>Hexapoda</taxon>
        <taxon>Insecta</taxon>
        <taxon>Pterygota</taxon>
        <taxon>Neoptera</taxon>
        <taxon>Endopterygota</taxon>
        <taxon>Coleoptera</taxon>
        <taxon>Polyphaga</taxon>
        <taxon>Cucujiformia</taxon>
        <taxon>Chrysomeloidea</taxon>
        <taxon>Chrysomelidae</taxon>
        <taxon>Galerucinae</taxon>
        <taxon>Diabroticina</taxon>
        <taxon>Diabroticites</taxon>
        <taxon>Diabrotica</taxon>
    </lineage>
</organism>
<dbReference type="AlphaFoldDB" id="A0A6P7GNU4"/>
<proteinExistence type="predicted"/>
<sequence>METSKNLERSVNQQLEDDNIADYSNECVKIKVEPKLENYDLNQPSSGDRDIKIGNDIPEDETSDLADIITMQEIKEEIKEEMQILDLPISHNDQKIWLYNLLLDIISTLHEVSK</sequence>
<accession>A0A6P7GNU4</accession>
<dbReference type="RefSeq" id="XP_028147688.1">
    <property type="nucleotide sequence ID" value="XM_028291887.1"/>
</dbReference>
<evidence type="ECO:0000313" key="2">
    <source>
        <dbReference type="RefSeq" id="XP_028147688.1"/>
    </source>
</evidence>
<reference evidence="1 2" key="1">
    <citation type="submission" date="2025-04" db="UniProtKB">
        <authorList>
            <consortium name="RefSeq"/>
        </authorList>
    </citation>
    <scope>IDENTIFICATION</scope>
    <source>
        <tissue evidence="1 2">Whole insect</tissue>
    </source>
</reference>
<gene>
    <name evidence="1 2" type="primary">LOC114341101</name>
</gene>